<dbReference type="Gene3D" id="3.40.50.300">
    <property type="entry name" value="P-loop containing nucleotide triphosphate hydrolases"/>
    <property type="match status" value="1"/>
</dbReference>
<sequence length="662" mass="72157">MQLSFKQPHLSLSAFPDIEIPPFTVIVGLNGSGKSHLLQAIASGRVANSVVATQPDPNGNAKPLIKLLGQDGRALDLGQAYSTAQGGGDPVSIMMGNFEQTRLNLLAAQRASLDEAANHRLSEILQPGEDVWRLGAKEVAHRLGKADASPIEAIFVAAERALITPDQGAQRMMQRNPGMQPAQMQAVAQRVAAKLGIPPLHVNTMQMKLFAPWGNTDQFSTNLPLLFGKYRDALVQNRLLRMSDAERGTETAMSEEGFVASFGSPPWDQINETLAAFALPYEVTPPSLFNFDPVTVNLKKVGTGDVVSPQNLSSGEKVLLQFAVSSFHYDEHFMSVSRPQILLLDEMDASLHPEMVNRWLGAIQHGLVEAQGLHCIITTHSPTTVALAPDESLFEMRDGHSGLTKISKQDALNRLTFGVPTLSINYSGRRQVFAESDTDAAIYESVYALIKAHARCERELNFLSTGLRDKDNGEINAGCTIVKQTVDRLASLGNSSIFGIIDWDGEAVSTNRIKVVAGGERNGIENVLLDPLLVALLLMKERRLPEGLQDIDRFTGAPSLRPLELQRLIDAIQMEVFPNETDRVEVSYLGGAKGNVLRAYLEADDHTLEAALAEKFPILNKWKNRGRGELVKAVIEHVLSEHTPFCPVALPTVFEAIANAPG</sequence>
<dbReference type="GO" id="GO:0016887">
    <property type="term" value="F:ATP hydrolysis activity"/>
    <property type="evidence" value="ECO:0007669"/>
    <property type="project" value="InterPro"/>
</dbReference>
<evidence type="ECO:0000259" key="1">
    <source>
        <dbReference type="SMART" id="SM00382"/>
    </source>
</evidence>
<accession>A0A6M4G8F9</accession>
<organism evidence="2 3">
    <name type="scientific">Sphingobium yanoikuyae</name>
    <name type="common">Sphingomonas yanoikuyae</name>
    <dbReference type="NCBI Taxonomy" id="13690"/>
    <lineage>
        <taxon>Bacteria</taxon>
        <taxon>Pseudomonadati</taxon>
        <taxon>Pseudomonadota</taxon>
        <taxon>Alphaproteobacteria</taxon>
        <taxon>Sphingomonadales</taxon>
        <taxon>Sphingomonadaceae</taxon>
        <taxon>Sphingobium</taxon>
    </lineage>
</organism>
<evidence type="ECO:0000313" key="3">
    <source>
        <dbReference type="Proteomes" id="UP000502611"/>
    </source>
</evidence>
<dbReference type="InterPro" id="IPR003959">
    <property type="entry name" value="ATPase_AAA_core"/>
</dbReference>
<dbReference type="InterPro" id="IPR003593">
    <property type="entry name" value="AAA+_ATPase"/>
</dbReference>
<keyword evidence="2" id="KW-0067">ATP-binding</keyword>
<dbReference type="EMBL" id="CP053021">
    <property type="protein sequence ID" value="QJR03429.1"/>
    <property type="molecule type" value="Genomic_DNA"/>
</dbReference>
<dbReference type="GO" id="GO:0005524">
    <property type="term" value="F:ATP binding"/>
    <property type="evidence" value="ECO:0007669"/>
    <property type="project" value="UniProtKB-KW"/>
</dbReference>
<name>A0A6M4G8F9_SPHYA</name>
<dbReference type="SMART" id="SM00382">
    <property type="entry name" value="AAA"/>
    <property type="match status" value="1"/>
</dbReference>
<dbReference type="Proteomes" id="UP000502611">
    <property type="component" value="Chromosome"/>
</dbReference>
<dbReference type="InterPro" id="IPR027417">
    <property type="entry name" value="P-loop_NTPase"/>
</dbReference>
<evidence type="ECO:0000313" key="2">
    <source>
        <dbReference type="EMBL" id="QJR03429.1"/>
    </source>
</evidence>
<dbReference type="AlphaFoldDB" id="A0A6M4G8F9"/>
<gene>
    <name evidence="2" type="ORF">HH800_15360</name>
</gene>
<feature type="domain" description="AAA+ ATPase" evidence="1">
    <location>
        <begin position="20"/>
        <end position="407"/>
    </location>
</feature>
<dbReference type="PANTHER" id="PTHR43581">
    <property type="entry name" value="ATP/GTP PHOSPHATASE"/>
    <property type="match status" value="1"/>
</dbReference>
<protein>
    <submittedName>
        <fullName evidence="2">ATP-binding protein</fullName>
    </submittedName>
</protein>
<dbReference type="RefSeq" id="WP_169861578.1">
    <property type="nucleotide sequence ID" value="NZ_CP053021.1"/>
</dbReference>
<keyword evidence="2" id="KW-0547">Nucleotide-binding</keyword>
<dbReference type="CDD" id="cd00267">
    <property type="entry name" value="ABC_ATPase"/>
    <property type="match status" value="1"/>
</dbReference>
<dbReference type="Pfam" id="PF13304">
    <property type="entry name" value="AAA_21"/>
    <property type="match status" value="1"/>
</dbReference>
<reference evidence="2 3" key="1">
    <citation type="submission" date="2020-04" db="EMBL/GenBank/DDBJ databases">
        <title>The Whole Genome Analysis of High salt-tolerant Sphingobium yanoikuyae YC-XJ2 with Aryl organophosphorus flame retardants (aryl-OPFRs)-degrading capacity and characteristics of Related phosphotriesterase.</title>
        <authorList>
            <person name="Li X."/>
        </authorList>
    </citation>
    <scope>NUCLEOTIDE SEQUENCE [LARGE SCALE GENOMIC DNA]</scope>
    <source>
        <strain evidence="2 3">YC-XJ2</strain>
    </source>
</reference>
<dbReference type="SUPFAM" id="SSF52540">
    <property type="entry name" value="P-loop containing nucleoside triphosphate hydrolases"/>
    <property type="match status" value="1"/>
</dbReference>
<proteinExistence type="predicted"/>
<dbReference type="InterPro" id="IPR051396">
    <property type="entry name" value="Bact_Antivir_Def_Nuclease"/>
</dbReference>
<dbReference type="PANTHER" id="PTHR43581:SF4">
    <property type="entry name" value="ATP_GTP PHOSPHATASE"/>
    <property type="match status" value="1"/>
</dbReference>